<dbReference type="Proteomes" id="UP000433181">
    <property type="component" value="Unassembled WGS sequence"/>
</dbReference>
<dbReference type="InterPro" id="IPR028259">
    <property type="entry name" value="AP2-like_int_N"/>
</dbReference>
<dbReference type="GeneID" id="96779973"/>
<dbReference type="SUPFAM" id="SSF56349">
    <property type="entry name" value="DNA breaking-rejoining enzymes"/>
    <property type="match status" value="1"/>
</dbReference>
<keyword evidence="2 4" id="KW-0238">DNA-binding</keyword>
<dbReference type="Pfam" id="PF14659">
    <property type="entry name" value="Phage_int_SAM_3"/>
    <property type="match status" value="1"/>
</dbReference>
<dbReference type="GO" id="GO:0006310">
    <property type="term" value="P:DNA recombination"/>
    <property type="evidence" value="ECO:0007669"/>
    <property type="project" value="UniProtKB-KW"/>
</dbReference>
<dbReference type="PANTHER" id="PTHR30349">
    <property type="entry name" value="PHAGE INTEGRASE-RELATED"/>
    <property type="match status" value="1"/>
</dbReference>
<name>A0A6I2UKC5_9FIRM</name>
<dbReference type="Pfam" id="PF00589">
    <property type="entry name" value="Phage_integrase"/>
    <property type="match status" value="1"/>
</dbReference>
<dbReference type="AlphaFoldDB" id="A0A6I2UKC5"/>
<comment type="caution">
    <text evidence="7">The sequence shown here is derived from an EMBL/GenBank/DDBJ whole genome shotgun (WGS) entry which is preliminary data.</text>
</comment>
<proteinExistence type="predicted"/>
<dbReference type="InterPro" id="IPR004107">
    <property type="entry name" value="Integrase_SAM-like_N"/>
</dbReference>
<dbReference type="PROSITE" id="PS51900">
    <property type="entry name" value="CB"/>
    <property type="match status" value="1"/>
</dbReference>
<protein>
    <submittedName>
        <fullName evidence="7">Site-specific integrase</fullName>
    </submittedName>
</protein>
<dbReference type="InterPro" id="IPR002104">
    <property type="entry name" value="Integrase_catalytic"/>
</dbReference>
<dbReference type="GO" id="GO:0003677">
    <property type="term" value="F:DNA binding"/>
    <property type="evidence" value="ECO:0007669"/>
    <property type="project" value="UniProtKB-UniRule"/>
</dbReference>
<dbReference type="Pfam" id="PF14657">
    <property type="entry name" value="Arm-DNA-bind_4"/>
    <property type="match status" value="1"/>
</dbReference>
<accession>A0A6I2UKC5</accession>
<dbReference type="PROSITE" id="PS51898">
    <property type="entry name" value="TYR_RECOMBINASE"/>
    <property type="match status" value="1"/>
</dbReference>
<dbReference type="CDD" id="cd01189">
    <property type="entry name" value="INT_ICEBs1_C_like"/>
    <property type="match status" value="1"/>
</dbReference>
<feature type="domain" description="Core-binding (CB)" evidence="6">
    <location>
        <begin position="65"/>
        <end position="151"/>
    </location>
</feature>
<dbReference type="Gene3D" id="1.10.150.130">
    <property type="match status" value="1"/>
</dbReference>
<evidence type="ECO:0000313" key="8">
    <source>
        <dbReference type="Proteomes" id="UP000433181"/>
    </source>
</evidence>
<keyword evidence="8" id="KW-1185">Reference proteome</keyword>
<evidence type="ECO:0000259" key="6">
    <source>
        <dbReference type="PROSITE" id="PS51900"/>
    </source>
</evidence>
<keyword evidence="3" id="KW-0233">DNA recombination</keyword>
<dbReference type="RefSeq" id="WP_154408174.1">
    <property type="nucleotide sequence ID" value="NZ_VUNR01000045.1"/>
</dbReference>
<gene>
    <name evidence="7" type="ORF">FYJ84_13650</name>
</gene>
<dbReference type="Gene3D" id="1.10.443.10">
    <property type="entry name" value="Intergrase catalytic core"/>
    <property type="match status" value="1"/>
</dbReference>
<evidence type="ECO:0000259" key="5">
    <source>
        <dbReference type="PROSITE" id="PS51898"/>
    </source>
</evidence>
<feature type="domain" description="Tyr recombinase" evidence="5">
    <location>
        <begin position="173"/>
        <end position="379"/>
    </location>
</feature>
<dbReference type="InterPro" id="IPR011010">
    <property type="entry name" value="DNA_brk_join_enz"/>
</dbReference>
<reference evidence="7 8" key="1">
    <citation type="submission" date="2019-08" db="EMBL/GenBank/DDBJ databases">
        <title>In-depth cultivation of the pig gut microbiome towards novel bacterial diversity and tailored functional studies.</title>
        <authorList>
            <person name="Wylensek D."/>
            <person name="Hitch T.C.A."/>
            <person name="Clavel T."/>
        </authorList>
    </citation>
    <scope>NUCLEOTIDE SEQUENCE [LARGE SCALE GENOMIC DNA]</scope>
    <source>
        <strain evidence="7 8">WCA-693-APC-5D-A</strain>
    </source>
</reference>
<evidence type="ECO:0000256" key="2">
    <source>
        <dbReference type="ARBA" id="ARBA00023125"/>
    </source>
</evidence>
<sequence length="387" mass="44641">MAIGKFRNKWRAIISNGRDPNTGKQIRITKVFNTKKEAMLYEADMTKKIKTKFPTGYGMTAMTLNEFYEYFKNNYETLLTPKTLESYDSSFVRISAAMGNLPLAKIETTHILTFYRQLDTCPRLNGRKGTLSGRTKRKHHELLSRLFKKALQWHFILVNPMDGIDPPKWRYRNNTQIPDKDELAKLFSALENETLKHRVWVMLTFSTGIRRGELFGIQWNNINFEEKTLSIQRSISNVNHTIAAKETKTPSSTRVISLSDTIVSMLKDYRIEYEAYYRQIVNTSIFEGVGRIEDEYIFITHTGRVSHPDAFNGYLKAMTKRYGLMNITPHTLRHCSASYLIANNVDLQTVAARLGHASTAVTQTVYSHLLKSVERESADVMEQIIKK</sequence>
<dbReference type="PANTHER" id="PTHR30349:SF91">
    <property type="entry name" value="INTA PROTEIN"/>
    <property type="match status" value="1"/>
</dbReference>
<dbReference type="InterPro" id="IPR044068">
    <property type="entry name" value="CB"/>
</dbReference>
<evidence type="ECO:0000256" key="3">
    <source>
        <dbReference type="ARBA" id="ARBA00023172"/>
    </source>
</evidence>
<keyword evidence="1" id="KW-0229">DNA integration</keyword>
<dbReference type="InterPro" id="IPR050090">
    <property type="entry name" value="Tyrosine_recombinase_XerCD"/>
</dbReference>
<dbReference type="GO" id="GO:0015074">
    <property type="term" value="P:DNA integration"/>
    <property type="evidence" value="ECO:0007669"/>
    <property type="project" value="UniProtKB-KW"/>
</dbReference>
<dbReference type="InterPro" id="IPR010998">
    <property type="entry name" value="Integrase_recombinase_N"/>
</dbReference>
<evidence type="ECO:0000313" key="7">
    <source>
        <dbReference type="EMBL" id="MSU10010.1"/>
    </source>
</evidence>
<dbReference type="EMBL" id="VUNR01000045">
    <property type="protein sequence ID" value="MSU10010.1"/>
    <property type="molecule type" value="Genomic_DNA"/>
</dbReference>
<organism evidence="7 8">
    <name type="scientific">Anaerovibrio slackiae</name>
    <dbReference type="NCBI Taxonomy" id="2652309"/>
    <lineage>
        <taxon>Bacteria</taxon>
        <taxon>Bacillati</taxon>
        <taxon>Bacillota</taxon>
        <taxon>Negativicutes</taxon>
        <taxon>Selenomonadales</taxon>
        <taxon>Selenomonadaceae</taxon>
        <taxon>Anaerovibrio</taxon>
    </lineage>
</organism>
<evidence type="ECO:0000256" key="4">
    <source>
        <dbReference type="PROSITE-ProRule" id="PRU01248"/>
    </source>
</evidence>
<evidence type="ECO:0000256" key="1">
    <source>
        <dbReference type="ARBA" id="ARBA00022908"/>
    </source>
</evidence>
<dbReference type="InterPro" id="IPR013762">
    <property type="entry name" value="Integrase-like_cat_sf"/>
</dbReference>